<comment type="caution">
    <text evidence="11">The sequence shown here is derived from an EMBL/GenBank/DDBJ whole genome shotgun (WGS) entry which is preliminary data.</text>
</comment>
<keyword evidence="6 9" id="KW-1133">Transmembrane helix</keyword>
<feature type="transmembrane region" description="Helical" evidence="9">
    <location>
        <begin position="377"/>
        <end position="400"/>
    </location>
</feature>
<dbReference type="NCBIfam" id="TIGR00710">
    <property type="entry name" value="efflux_Bcr_CflA"/>
    <property type="match status" value="1"/>
</dbReference>
<dbReference type="GO" id="GO:0005886">
    <property type="term" value="C:plasma membrane"/>
    <property type="evidence" value="ECO:0007669"/>
    <property type="project" value="UniProtKB-SubCell"/>
</dbReference>
<protein>
    <submittedName>
        <fullName evidence="11">Bcr/CflA family drug resistance efflux transporter</fullName>
    </submittedName>
</protein>
<dbReference type="GO" id="GO:0042910">
    <property type="term" value="F:xenobiotic transmembrane transporter activity"/>
    <property type="evidence" value="ECO:0007669"/>
    <property type="project" value="InterPro"/>
</dbReference>
<accession>A0A2C9ZM11</accession>
<feature type="region of interest" description="Disordered" evidence="8">
    <location>
        <begin position="1"/>
        <end position="74"/>
    </location>
</feature>
<dbReference type="Pfam" id="PF07690">
    <property type="entry name" value="MFS_1"/>
    <property type="match status" value="1"/>
</dbReference>
<evidence type="ECO:0000256" key="9">
    <source>
        <dbReference type="SAM" id="Phobius"/>
    </source>
</evidence>
<feature type="transmembrane region" description="Helical" evidence="9">
    <location>
        <begin position="234"/>
        <end position="254"/>
    </location>
</feature>
<feature type="transmembrane region" description="Helical" evidence="9">
    <location>
        <begin position="115"/>
        <end position="134"/>
    </location>
</feature>
<evidence type="ECO:0000256" key="6">
    <source>
        <dbReference type="ARBA" id="ARBA00022989"/>
    </source>
</evidence>
<feature type="transmembrane region" description="Helical" evidence="9">
    <location>
        <begin position="204"/>
        <end position="228"/>
    </location>
</feature>
<feature type="transmembrane region" description="Helical" evidence="9">
    <location>
        <begin position="146"/>
        <end position="165"/>
    </location>
</feature>
<dbReference type="InterPro" id="IPR011701">
    <property type="entry name" value="MFS"/>
</dbReference>
<evidence type="ECO:0000256" key="1">
    <source>
        <dbReference type="ARBA" id="ARBA00004651"/>
    </source>
</evidence>
<dbReference type="PROSITE" id="PS50850">
    <property type="entry name" value="MFS"/>
    <property type="match status" value="1"/>
</dbReference>
<evidence type="ECO:0000313" key="11">
    <source>
        <dbReference type="EMBL" id="OUC94933.1"/>
    </source>
</evidence>
<organism evidence="11 12">
    <name type="scientific">Streptomyces swartbergensis</name>
    <dbReference type="NCBI Taxonomy" id="487165"/>
    <lineage>
        <taxon>Bacteria</taxon>
        <taxon>Bacillati</taxon>
        <taxon>Actinomycetota</taxon>
        <taxon>Actinomycetes</taxon>
        <taxon>Kitasatosporales</taxon>
        <taxon>Streptomycetaceae</taxon>
        <taxon>Streptomyces</taxon>
    </lineage>
</organism>
<feature type="compositionally biased region" description="Basic residues" evidence="8">
    <location>
        <begin position="48"/>
        <end position="62"/>
    </location>
</feature>
<evidence type="ECO:0000256" key="5">
    <source>
        <dbReference type="ARBA" id="ARBA00022692"/>
    </source>
</evidence>
<evidence type="ECO:0000256" key="8">
    <source>
        <dbReference type="SAM" id="MobiDB-lite"/>
    </source>
</evidence>
<evidence type="ECO:0000256" key="2">
    <source>
        <dbReference type="ARBA" id="ARBA00006236"/>
    </source>
</evidence>
<evidence type="ECO:0000256" key="3">
    <source>
        <dbReference type="ARBA" id="ARBA00022448"/>
    </source>
</evidence>
<keyword evidence="4" id="KW-1003">Cell membrane</keyword>
<dbReference type="PROSITE" id="PS00216">
    <property type="entry name" value="SUGAR_TRANSPORT_1"/>
    <property type="match status" value="1"/>
</dbReference>
<dbReference type="EMBL" id="NGFN01000316">
    <property type="protein sequence ID" value="OUC94933.1"/>
    <property type="molecule type" value="Genomic_DNA"/>
</dbReference>
<dbReference type="GO" id="GO:1990961">
    <property type="term" value="P:xenobiotic detoxification by transmembrane export across the plasma membrane"/>
    <property type="evidence" value="ECO:0007669"/>
    <property type="project" value="InterPro"/>
</dbReference>
<evidence type="ECO:0000256" key="7">
    <source>
        <dbReference type="ARBA" id="ARBA00023136"/>
    </source>
</evidence>
<dbReference type="InterPro" id="IPR004812">
    <property type="entry name" value="Efflux_drug-R_Bcr/CmlA"/>
</dbReference>
<dbReference type="InterPro" id="IPR020846">
    <property type="entry name" value="MFS_dom"/>
</dbReference>
<gene>
    <name evidence="11" type="ORF">CA983_34325</name>
</gene>
<dbReference type="PANTHER" id="PTHR23502:SF132">
    <property type="entry name" value="POLYAMINE TRANSPORTER 2-RELATED"/>
    <property type="match status" value="1"/>
</dbReference>
<feature type="transmembrane region" description="Helical" evidence="9">
    <location>
        <begin position="412"/>
        <end position="434"/>
    </location>
</feature>
<sequence length="480" mass="49215">MPAPAEQPGRRSGSPPPPVDAQDAAPDLAAAAKAPPDLGEGSTAQGRRGCRPAGRRPRRAATHRSPVSTGPGPPRRVGALITIIGALAAVAPLATDMYVPGFPELGRTLHASDSAVQLSMTAFLAGLVLGQLVIGPLSDGLGRRRLLLPGTALFAVLSLACALVPNVQMLIAARFLQGVAGAAGMVLAQAVVTDWFHGPELPRYFSMLSMVMGLAPVTAPVLGGAILSVTSWRAVFVVLAFFGVLLFLAALFGVRESLPPQRRRQGGVTITFRAMGRLLGHRAFLGCMLTLAFSSAALFSYIAGSSFVFENHYAVSATRYSLIFATNAAGMLLAGWSFGTLSRKLSVGSLLTAGVAVALAGMLLQVALLAGDGAGLAGTWACLFVTLFGIGMVFPAGMTLGQSLGRKASGAASALLGGVEFLLGALASPLVGVFSTGSPLPMAVIMLSAILCAALALLFLARPWKTHDTLPRALESLGSA</sequence>
<dbReference type="InterPro" id="IPR005829">
    <property type="entry name" value="Sugar_transporter_CS"/>
</dbReference>
<comment type="similarity">
    <text evidence="2">Belongs to the major facilitator superfamily. Bcr/CmlA family.</text>
</comment>
<feature type="transmembrane region" description="Helical" evidence="9">
    <location>
        <begin position="320"/>
        <end position="338"/>
    </location>
</feature>
<feature type="domain" description="Major facilitator superfamily (MFS) profile" evidence="10">
    <location>
        <begin position="80"/>
        <end position="466"/>
    </location>
</feature>
<keyword evidence="3" id="KW-0813">Transport</keyword>
<name>A0A2C9ZM11_9ACTN</name>
<proteinExistence type="inferred from homology"/>
<dbReference type="Proteomes" id="UP000195105">
    <property type="component" value="Unassembled WGS sequence"/>
</dbReference>
<comment type="subcellular location">
    <subcellularLocation>
        <location evidence="1">Cell membrane</location>
        <topology evidence="1">Multi-pass membrane protein</topology>
    </subcellularLocation>
</comment>
<feature type="transmembrane region" description="Helical" evidence="9">
    <location>
        <begin position="77"/>
        <end position="95"/>
    </location>
</feature>
<feature type="compositionally biased region" description="Low complexity" evidence="8">
    <location>
        <begin position="20"/>
        <end position="37"/>
    </location>
</feature>
<dbReference type="Gene3D" id="1.20.1720.10">
    <property type="entry name" value="Multidrug resistance protein D"/>
    <property type="match status" value="1"/>
</dbReference>
<feature type="transmembrane region" description="Helical" evidence="9">
    <location>
        <begin position="350"/>
        <end position="371"/>
    </location>
</feature>
<feature type="transmembrane region" description="Helical" evidence="9">
    <location>
        <begin position="283"/>
        <end position="308"/>
    </location>
</feature>
<reference evidence="11 12" key="1">
    <citation type="submission" date="2017-05" db="EMBL/GenBank/DDBJ databases">
        <title>Biotechnological potential of actinobacteria isolated from South African environments.</title>
        <authorList>
            <person name="Le Roes-Hill M."/>
            <person name="Prins A."/>
            <person name="Durrell K.A."/>
        </authorList>
    </citation>
    <scope>NUCLEOTIDE SEQUENCE [LARGE SCALE GENOMIC DNA]</scope>
    <source>
        <strain evidence="11 12">HMC13</strain>
    </source>
</reference>
<keyword evidence="7 9" id="KW-0472">Membrane</keyword>
<keyword evidence="12" id="KW-1185">Reference proteome</keyword>
<dbReference type="SUPFAM" id="SSF103473">
    <property type="entry name" value="MFS general substrate transporter"/>
    <property type="match status" value="1"/>
</dbReference>
<dbReference type="InterPro" id="IPR036259">
    <property type="entry name" value="MFS_trans_sf"/>
</dbReference>
<evidence type="ECO:0000313" key="12">
    <source>
        <dbReference type="Proteomes" id="UP000195105"/>
    </source>
</evidence>
<feature type="transmembrane region" description="Helical" evidence="9">
    <location>
        <begin position="440"/>
        <end position="461"/>
    </location>
</feature>
<evidence type="ECO:0000259" key="10">
    <source>
        <dbReference type="PROSITE" id="PS50850"/>
    </source>
</evidence>
<dbReference type="CDD" id="cd17320">
    <property type="entry name" value="MFS_MdfA_MDR_like"/>
    <property type="match status" value="1"/>
</dbReference>
<evidence type="ECO:0000256" key="4">
    <source>
        <dbReference type="ARBA" id="ARBA00022475"/>
    </source>
</evidence>
<dbReference type="AlphaFoldDB" id="A0A2C9ZM11"/>
<dbReference type="PANTHER" id="PTHR23502">
    <property type="entry name" value="MAJOR FACILITATOR SUPERFAMILY"/>
    <property type="match status" value="1"/>
</dbReference>
<feature type="transmembrane region" description="Helical" evidence="9">
    <location>
        <begin position="171"/>
        <end position="192"/>
    </location>
</feature>
<keyword evidence="5 9" id="KW-0812">Transmembrane</keyword>